<keyword evidence="6 16" id="KW-0540">Nuclease</keyword>
<dbReference type="PROSITE" id="PS50819">
    <property type="entry name" value="INTEIN_ENDONUCLEASE"/>
    <property type="match status" value="1"/>
</dbReference>
<keyword evidence="10 16" id="KW-0239">DNA-directed DNA polymerase</keyword>
<dbReference type="PANTHER" id="PTHR42210:SF1">
    <property type="entry name" value="DNA POLYMERASE II LARGE SUBUNIT"/>
    <property type="match status" value="1"/>
</dbReference>
<keyword evidence="4 16" id="KW-0548">Nucleotidyltransferase</keyword>
<dbReference type="GO" id="GO:0008310">
    <property type="term" value="F:single-stranded DNA 3'-5' DNA exonuclease activity"/>
    <property type="evidence" value="ECO:0007669"/>
    <property type="project" value="UniProtKB-EC"/>
</dbReference>
<dbReference type="InterPro" id="IPR056172">
    <property type="entry name" value="PolC_DP2_cat_dom"/>
</dbReference>
<evidence type="ECO:0000313" key="19">
    <source>
        <dbReference type="EMBL" id="CAB3289847.1"/>
    </source>
</evidence>
<feature type="region of interest" description="Disordered" evidence="17">
    <location>
        <begin position="284"/>
        <end position="303"/>
    </location>
</feature>
<dbReference type="Pfam" id="PF24846">
    <property type="entry name" value="PolC_DP2_cat"/>
    <property type="match status" value="2"/>
</dbReference>
<dbReference type="GeneID" id="65884235"/>
<dbReference type="NCBIfam" id="TIGR00354">
    <property type="entry name" value="polC"/>
    <property type="match status" value="1"/>
</dbReference>
<comment type="similarity">
    <text evidence="1 16">Belongs to the archaeal DNA polymerase II family.</text>
</comment>
<proteinExistence type="inferred from homology"/>
<evidence type="ECO:0000256" key="3">
    <source>
        <dbReference type="ARBA" id="ARBA00022679"/>
    </source>
</evidence>
<dbReference type="GO" id="GO:0003887">
    <property type="term" value="F:DNA-directed DNA polymerase activity"/>
    <property type="evidence" value="ECO:0007669"/>
    <property type="project" value="UniProtKB-UniRule"/>
</dbReference>
<dbReference type="PANTHER" id="PTHR42210">
    <property type="entry name" value="DNA POLYMERASE II LARGE SUBUNIT"/>
    <property type="match status" value="1"/>
</dbReference>
<evidence type="ECO:0000313" key="20">
    <source>
        <dbReference type="Proteomes" id="UP000679213"/>
    </source>
</evidence>
<dbReference type="EC" id="3.1.11.1" evidence="16"/>
<dbReference type="GO" id="GO:0006308">
    <property type="term" value="P:DNA catabolic process"/>
    <property type="evidence" value="ECO:0007669"/>
    <property type="project" value="UniProtKB-UniRule"/>
</dbReference>
<dbReference type="SUPFAM" id="SSF55608">
    <property type="entry name" value="Homing endonucleases"/>
    <property type="match status" value="1"/>
</dbReference>
<protein>
    <recommendedName>
        <fullName evidence="16">DNA polymerase II large subunit</fullName>
        <shortName evidence="16">Pol II</shortName>
        <ecNumber evidence="16">2.7.7.7</ecNumber>
    </recommendedName>
    <alternativeName>
        <fullName evidence="16">Exodeoxyribonuclease large subunit</fullName>
        <ecNumber evidence="16">3.1.11.1</ecNumber>
    </alternativeName>
</protein>
<dbReference type="InterPro" id="IPR030934">
    <property type="entry name" value="Intein_C"/>
</dbReference>
<keyword evidence="7 16" id="KW-0378">Hydrolase</keyword>
<dbReference type="RefSeq" id="WP_214399776.1">
    <property type="nucleotide sequence ID" value="NZ_LR792632.1"/>
</dbReference>
<feature type="domain" description="DOD-type homing endonuclease" evidence="18">
    <location>
        <begin position="1115"/>
        <end position="1245"/>
    </location>
</feature>
<dbReference type="InterPro" id="IPR036844">
    <property type="entry name" value="Hint_dom_sf"/>
</dbReference>
<dbReference type="InterPro" id="IPR006141">
    <property type="entry name" value="Intein_N"/>
</dbReference>
<organism evidence="19 20">
    <name type="scientific">Methanocaldococcus lauensis</name>
    <dbReference type="NCBI Taxonomy" id="2546128"/>
    <lineage>
        <taxon>Archaea</taxon>
        <taxon>Methanobacteriati</taxon>
        <taxon>Methanobacteriota</taxon>
        <taxon>Methanomada group</taxon>
        <taxon>Methanococci</taxon>
        <taxon>Methanococcales</taxon>
        <taxon>Methanocaldococcaceae</taxon>
        <taxon>Methanocaldococcus</taxon>
    </lineage>
</organism>
<comment type="catalytic activity">
    <reaction evidence="16">
        <text>Exonucleolytic cleavage in the 3'- to 5'-direction to yield nucleoside 5'-phosphates.</text>
        <dbReference type="EC" id="3.1.11.1"/>
    </reaction>
</comment>
<evidence type="ECO:0000256" key="10">
    <source>
        <dbReference type="ARBA" id="ARBA00022932"/>
    </source>
</evidence>
<evidence type="ECO:0000256" key="13">
    <source>
        <dbReference type="ARBA" id="ARBA00023268"/>
    </source>
</evidence>
<accession>A0A8D6PTI4</accession>
<dbReference type="EC" id="2.7.7.7" evidence="16"/>
<evidence type="ECO:0000256" key="11">
    <source>
        <dbReference type="ARBA" id="ARBA00023000"/>
    </source>
</evidence>
<evidence type="ECO:0000256" key="8">
    <source>
        <dbReference type="ARBA" id="ARBA00022813"/>
    </source>
</evidence>
<evidence type="ECO:0000256" key="6">
    <source>
        <dbReference type="ARBA" id="ARBA00022722"/>
    </source>
</evidence>
<keyword evidence="20" id="KW-1185">Reference proteome</keyword>
<dbReference type="CDD" id="cd00081">
    <property type="entry name" value="Hint"/>
    <property type="match status" value="1"/>
</dbReference>
<comment type="subunit">
    <text evidence="2 16">Heterodimer of a large subunit and a small subunit.</text>
</comment>
<dbReference type="InterPro" id="IPR056171">
    <property type="entry name" value="PolC_DP2_central_dom"/>
</dbReference>
<dbReference type="PROSITE" id="PS50818">
    <property type="entry name" value="INTEIN_C_TER"/>
    <property type="match status" value="1"/>
</dbReference>
<dbReference type="PROSITE" id="PS50817">
    <property type="entry name" value="INTEIN_N_TER"/>
    <property type="match status" value="1"/>
</dbReference>
<keyword evidence="12 16" id="KW-0238">DNA-binding</keyword>
<dbReference type="Pfam" id="PF03833">
    <property type="entry name" value="PolC_DP2_N"/>
    <property type="match status" value="1"/>
</dbReference>
<dbReference type="GO" id="GO:0006261">
    <property type="term" value="P:DNA-templated DNA replication"/>
    <property type="evidence" value="ECO:0007669"/>
    <property type="project" value="UniProtKB-UniRule"/>
</dbReference>
<dbReference type="SUPFAM" id="SSF51294">
    <property type="entry name" value="Hedgehog/intein (Hint) domain"/>
    <property type="match status" value="1"/>
</dbReference>
<dbReference type="NCBIfam" id="TIGR01445">
    <property type="entry name" value="intein_Nterm"/>
    <property type="match status" value="1"/>
</dbReference>
<comment type="catalytic activity">
    <reaction evidence="15 16">
        <text>DNA(n) + a 2'-deoxyribonucleoside 5'-triphosphate = DNA(n+1) + diphosphate</text>
        <dbReference type="Rhea" id="RHEA:22508"/>
        <dbReference type="Rhea" id="RHEA-COMP:17339"/>
        <dbReference type="Rhea" id="RHEA-COMP:17340"/>
        <dbReference type="ChEBI" id="CHEBI:33019"/>
        <dbReference type="ChEBI" id="CHEBI:61560"/>
        <dbReference type="ChEBI" id="CHEBI:173112"/>
        <dbReference type="EC" id="2.7.7.7"/>
    </reaction>
</comment>
<dbReference type="Gene3D" id="2.170.16.10">
    <property type="entry name" value="Hedgehog/Intein (Hint) domain"/>
    <property type="match status" value="1"/>
</dbReference>
<dbReference type="InterPro" id="IPR004860">
    <property type="entry name" value="LAGLIDADG_dom"/>
</dbReference>
<dbReference type="Pfam" id="PF24844">
    <property type="entry name" value="PolC_DP2_central"/>
    <property type="match status" value="1"/>
</dbReference>
<dbReference type="InterPro" id="IPR004042">
    <property type="entry name" value="Intein_endonuc_central"/>
</dbReference>
<evidence type="ECO:0000256" key="16">
    <source>
        <dbReference type="HAMAP-Rule" id="MF_00324"/>
    </source>
</evidence>
<dbReference type="SMART" id="SM00306">
    <property type="entry name" value="HintN"/>
    <property type="match status" value="1"/>
</dbReference>
<dbReference type="GO" id="GO:0004519">
    <property type="term" value="F:endonuclease activity"/>
    <property type="evidence" value="ECO:0007669"/>
    <property type="project" value="InterPro"/>
</dbReference>
<keyword evidence="8" id="KW-0068">Autocatalytic cleavage</keyword>
<evidence type="ECO:0000256" key="9">
    <source>
        <dbReference type="ARBA" id="ARBA00022839"/>
    </source>
</evidence>
<keyword evidence="3 16" id="KW-0808">Transferase</keyword>
<dbReference type="NCBIfam" id="NF003103">
    <property type="entry name" value="PRK04023.1"/>
    <property type="match status" value="1"/>
</dbReference>
<dbReference type="PRINTS" id="PR00379">
    <property type="entry name" value="INTEIN"/>
</dbReference>
<dbReference type="KEGG" id="mesg:MLAUSG7_1452"/>
<dbReference type="Pfam" id="PF14528">
    <property type="entry name" value="LAGLIDADG_3"/>
    <property type="match status" value="1"/>
</dbReference>
<dbReference type="HAMAP" id="MF_00324">
    <property type="entry name" value="DNApol_II_L_arch"/>
    <property type="match status" value="1"/>
</dbReference>
<evidence type="ECO:0000256" key="7">
    <source>
        <dbReference type="ARBA" id="ARBA00022801"/>
    </source>
</evidence>
<dbReference type="Gene3D" id="3.10.28.10">
    <property type="entry name" value="Homing endonucleases"/>
    <property type="match status" value="1"/>
</dbReference>
<dbReference type="InterPro" id="IPR004475">
    <property type="entry name" value="PolC_DP2"/>
</dbReference>
<comment type="function">
    <text evidence="14 16">Possesses two activities: a DNA synthesis (polymerase) and an exonucleolytic activity that degrades single-stranded DNA in the 3'- to 5'-direction. Has a template-primer preference which is characteristic of a replicative DNA polymerase.</text>
</comment>
<dbReference type="NCBIfam" id="NF011303">
    <property type="entry name" value="PRK14715.1"/>
    <property type="match status" value="1"/>
</dbReference>
<keyword evidence="9 16" id="KW-0269">Exonuclease</keyword>
<evidence type="ECO:0000256" key="17">
    <source>
        <dbReference type="SAM" id="MobiDB-lite"/>
    </source>
</evidence>
<gene>
    <name evidence="16 19" type="primary">polC</name>
    <name evidence="19" type="ORF">MLAUSG7_1452</name>
</gene>
<reference evidence="19 20" key="1">
    <citation type="submission" date="2020-04" db="EMBL/GenBank/DDBJ databases">
        <authorList>
            <consortium name="Genoscope - CEA"/>
            <person name="William W."/>
        </authorList>
    </citation>
    <scope>NUCLEOTIDE SEQUENCE [LARGE SCALE GENOMIC DNA]</scope>
    <source>
        <strain evidence="19 20">SG7</strain>
    </source>
</reference>
<dbReference type="GO" id="GO:0003677">
    <property type="term" value="F:DNA binding"/>
    <property type="evidence" value="ECO:0007669"/>
    <property type="project" value="UniProtKB-UniRule"/>
</dbReference>
<evidence type="ECO:0000256" key="5">
    <source>
        <dbReference type="ARBA" id="ARBA00022705"/>
    </source>
</evidence>
<evidence type="ECO:0000256" key="12">
    <source>
        <dbReference type="ARBA" id="ARBA00023125"/>
    </source>
</evidence>
<feature type="compositionally biased region" description="Acidic residues" evidence="17">
    <location>
        <begin position="286"/>
        <end position="303"/>
    </location>
</feature>
<evidence type="ECO:0000256" key="15">
    <source>
        <dbReference type="ARBA" id="ARBA00049244"/>
    </source>
</evidence>
<evidence type="ECO:0000256" key="4">
    <source>
        <dbReference type="ARBA" id="ARBA00022695"/>
    </source>
</evidence>
<dbReference type="Proteomes" id="UP000679213">
    <property type="component" value="Chromosome I"/>
</dbReference>
<evidence type="ECO:0000256" key="14">
    <source>
        <dbReference type="ARBA" id="ARBA00025068"/>
    </source>
</evidence>
<name>A0A8D6PTI4_9EURY</name>
<keyword evidence="13 16" id="KW-0511">Multifunctional enzyme</keyword>
<dbReference type="InterPro" id="IPR027434">
    <property type="entry name" value="Homing_endonucl"/>
</dbReference>
<dbReference type="InterPro" id="IPR006142">
    <property type="entry name" value="INTEIN"/>
</dbReference>
<keyword evidence="11" id="KW-0651">Protein splicing</keyword>
<dbReference type="GO" id="GO:0016539">
    <property type="term" value="P:intein-mediated protein splicing"/>
    <property type="evidence" value="ECO:0007669"/>
    <property type="project" value="InterPro"/>
</dbReference>
<evidence type="ECO:0000259" key="18">
    <source>
        <dbReference type="PROSITE" id="PS50819"/>
    </source>
</evidence>
<dbReference type="InterPro" id="IPR016033">
    <property type="entry name" value="PolC_DP2_N"/>
</dbReference>
<dbReference type="InterPro" id="IPR003587">
    <property type="entry name" value="Hint_dom_N"/>
</dbReference>
<dbReference type="EMBL" id="LR792632">
    <property type="protein sequence ID" value="CAB3289847.1"/>
    <property type="molecule type" value="Genomic_DNA"/>
</dbReference>
<evidence type="ECO:0000256" key="2">
    <source>
        <dbReference type="ARBA" id="ARBA00011315"/>
    </source>
</evidence>
<keyword evidence="5 16" id="KW-0235">DNA replication</keyword>
<evidence type="ECO:0000256" key="1">
    <source>
        <dbReference type="ARBA" id="ARBA00011053"/>
    </source>
</evidence>
<sequence>MVHVACSEKMRKYFENIIKEVERCYKIAEECRKKGLDPVDDVEIPLASDMADRVEGLVGPKGVAERIRELVSELGKEPAALEIAKEIVEGKFGDFDREKKAEQAVRTALAVLTEGIVAAPLEGIADVKIKKNPDGTEYLAIYYAGPIRSAGGTAQALSVLVGDFVRKALELDRYKPTEDEIERYVEEVELYQSEVGSFQYTPTADEIRTAIRNIPIEITGEATDDVEVSGHRDLPRVETNQLRGGALLVLVEGVLLKAPKILRHVEKLGIEGWDWLKELVSKKEESEEEDKKDDEEESIDGEEDIEMEGYWRDIKIEANKKFISEVIAGRPVFAHPSKIGGFRLRYGRSRNTGFATQGFHPALMYLVNEFMAVGTQLKTERPGKATCVVPVDSIEPPIVKLKNGDVIRVDTIEKAIEVRDKVEEILFLGDVLVNYGDFLENNHPLLPSCWCEEWYEQILISKNIDYDKKFIENPNPEKAVKFALKTKTPLHPRFTYHWHDVSKEEIILLRNWLLKGYEDYFENKKVWIVDLKTEEDKKAKRVLELIGCCHLVRNKKVIIEEYYPLLYSLGFDVENKKDLVENIDEILKTAKNSMHLINLLAPFEVRRNTYVYVGARMGRPEKAAPRKMKPPVNGLFPIGNAGGQVRLINKAVDENNTDEIEVSYGICPNCGKISLYRVCPYCGNSVELNKFGKITAPLKDYWYIALKRLGINKPGDVKCIKGMTSKKKIVEPLEKAILRAINGVYVFKDGTARFDCTDVPITHFKPNEINVSVEKLRELGYDKDIYGNELVDGEQIVELKPQDVIIPESCAEYFIKVANFIDDLLEKFYKVGRFYNIKNKDDLIGHLVIGLAPHTSAGMVGRIIGYCKANVGYAHPYFHAAKRRNCFPPDTEILVNIDGYVERITIKELYELFDENEEIFENGAYVRKKPKRNIKVYSFDVENKKVVLTDIEEVLKMPSPNHLIKITLDGGREFITTHNHPVLVYENNKFIKKLAMDVKEGDLILIPKIEFEEEDIEEIDLLKEFSKEEFKDLWNILRVRGISNWIKENIDKKLIRELKLNDYLRHNTIPLNLLLEILEKSNLSLDDVPKDCYIAVRRDKVNIKRIVKIEPLLKVIGYYLSEGYARESESVYQLNFSNSEKEIREDIKKSIREAFGDVKIYENEKEGKLTLSSRVVYLFFTRVLKIGKKAKSKRVPSFIFKLPKEKVKLMLSTYFAGDGTTIKTRPLVAVYSANKKLLMDIDTLMISKFNLYASWGVDENANSREGSVVKKYYENKGKEVPKSVVYRLDYYGEQAKRFFEEIGFSLERKQNIYNYHENRNYVNKKCIESFGLLSKVKKVDIIKSEDNYVYSVNAKKYHTIIINQNIQIHNCDGDEDSLFLLMDAFLNFSKIFLPDKRGGQMDAPLVLTTILDPKEVDGEVHNMDTVWRYPLEFYEKTLDMPSPKEVKELIETVEDRLGKVEQYEGIGYTHETSRIDLGPKVCAYKTLNTMLDKTTAQLAVAKKIRATDERDVAEKVIQSHFIPDLIGNLRAFSRQAVRCKCGAKFRRVPLRGKCPKCGSNLILTVSKGAVEKYMDVAEKMANEYNVNNYIKQRLKIIREGINSIFENEKSKQVKLSEFFKIS</sequence>